<dbReference type="STRING" id="69293.ENSGACP00000013465"/>
<feature type="region of interest" description="Disordered" evidence="1">
    <location>
        <begin position="181"/>
        <end position="278"/>
    </location>
</feature>
<reference evidence="2" key="2">
    <citation type="submission" date="2024-04" db="UniProtKB">
        <authorList>
            <consortium name="Ensembl"/>
        </authorList>
    </citation>
    <scope>IDENTIFICATION</scope>
</reference>
<accession>G3P791</accession>
<dbReference type="eggNOG" id="ENOG502ST1Q">
    <property type="taxonomic scope" value="Eukaryota"/>
</dbReference>
<evidence type="ECO:0000313" key="2">
    <source>
        <dbReference type="Ensembl" id="ENSGACP00000013465.1"/>
    </source>
</evidence>
<name>G3P791_GASAC</name>
<feature type="region of interest" description="Disordered" evidence="1">
    <location>
        <begin position="138"/>
        <end position="165"/>
    </location>
</feature>
<organism evidence="2">
    <name type="scientific">Gasterosteus aculeatus</name>
    <name type="common">Three-spined stickleback</name>
    <dbReference type="NCBI Taxonomy" id="69293"/>
    <lineage>
        <taxon>Eukaryota</taxon>
        <taxon>Metazoa</taxon>
        <taxon>Chordata</taxon>
        <taxon>Craniata</taxon>
        <taxon>Vertebrata</taxon>
        <taxon>Euteleostomi</taxon>
        <taxon>Actinopterygii</taxon>
        <taxon>Neopterygii</taxon>
        <taxon>Teleostei</taxon>
        <taxon>Neoteleostei</taxon>
        <taxon>Acanthomorphata</taxon>
        <taxon>Eupercaria</taxon>
        <taxon>Perciformes</taxon>
        <taxon>Cottioidei</taxon>
        <taxon>Gasterosteales</taxon>
        <taxon>Gasterosteidae</taxon>
        <taxon>Gasterosteus</taxon>
    </lineage>
</organism>
<feature type="compositionally biased region" description="Low complexity" evidence="1">
    <location>
        <begin position="14"/>
        <end position="32"/>
    </location>
</feature>
<dbReference type="AlphaFoldDB" id="G3P791"/>
<reference evidence="2" key="1">
    <citation type="submission" date="2006-01" db="EMBL/GenBank/DDBJ databases">
        <authorList>
            <person name="Lindblad-Toh K."/>
            <person name="Mauceli E."/>
            <person name="Grabherr M."/>
            <person name="Chang J.L."/>
            <person name="Lander E.S."/>
        </authorList>
    </citation>
    <scope>NUCLEOTIDE SEQUENCE [LARGE SCALE GENOMIC DNA]</scope>
</reference>
<dbReference type="Ensembl" id="ENSGACT00000013490.1">
    <property type="protein sequence ID" value="ENSGACP00000013465.1"/>
    <property type="gene ID" value="ENSGACG00000010197.1"/>
</dbReference>
<feature type="compositionally biased region" description="Basic and acidic residues" evidence="1">
    <location>
        <begin position="254"/>
        <end position="278"/>
    </location>
</feature>
<protein>
    <submittedName>
        <fullName evidence="2">Uncharacterized protein</fullName>
    </submittedName>
</protein>
<feature type="region of interest" description="Disordered" evidence="1">
    <location>
        <begin position="61"/>
        <end position="82"/>
    </location>
</feature>
<sequence length="278" mass="30383">MMSSGMQKPPLAPKPKLALPQRTRPSPSTPRRAALTLASPATQKRVKPVVAPKPCLSKLTTAVDPKPLPSKIPLQSSGTEPPRIHGLLNSQNRIQQENKKPDWDYIIPICLCSQEHCMCIRQTSVNRILISTSRGTVDTSEEKTNNAKCKGMNGTANTPLTNHKPLNKSLALDQLLNGDGDTCSTERTVQPAVPHRARNNETNGHVIPHRAPGRGPREDGSEQKSSAPPTRPVPVASRKPVPVPRKSPAVVVRARQEKVQEKSGEIVRQEGREMNVKE</sequence>
<proteinExistence type="predicted"/>
<feature type="region of interest" description="Disordered" evidence="1">
    <location>
        <begin position="1"/>
        <end position="49"/>
    </location>
</feature>
<dbReference type="InParanoid" id="G3P791"/>
<evidence type="ECO:0000256" key="1">
    <source>
        <dbReference type="SAM" id="MobiDB-lite"/>
    </source>
</evidence>